<protein>
    <submittedName>
        <fullName evidence="6">RB27C-like protein</fullName>
    </submittedName>
</protein>
<evidence type="ECO:0000256" key="4">
    <source>
        <dbReference type="SAM" id="MobiDB-lite"/>
    </source>
</evidence>
<dbReference type="CDD" id="cd12325">
    <property type="entry name" value="RRM1_hnRNPA_hnRNPD_like"/>
    <property type="match status" value="1"/>
</dbReference>
<dbReference type="InterPro" id="IPR035979">
    <property type="entry name" value="RBD_domain_sf"/>
</dbReference>
<comment type="subcellular location">
    <subcellularLocation>
        <location evidence="1">Nucleus</location>
    </subcellularLocation>
</comment>
<evidence type="ECO:0000256" key="1">
    <source>
        <dbReference type="ARBA" id="ARBA00004123"/>
    </source>
</evidence>
<reference evidence="6" key="1">
    <citation type="submission" date="2022-11" db="EMBL/GenBank/DDBJ databases">
        <title>Centuries of genome instability and evolution in soft-shell clam transmissible cancer (bioRxiv).</title>
        <authorList>
            <person name="Hart S.F.M."/>
            <person name="Yonemitsu M.A."/>
            <person name="Giersch R.M."/>
            <person name="Beal B.F."/>
            <person name="Arriagada G."/>
            <person name="Davis B.W."/>
            <person name="Ostrander E.A."/>
            <person name="Goff S.P."/>
            <person name="Metzger M.J."/>
        </authorList>
    </citation>
    <scope>NUCLEOTIDE SEQUENCE</scope>
    <source>
        <strain evidence="6">MELC-2E11</strain>
        <tissue evidence="6">Siphon/mantle</tissue>
    </source>
</reference>
<dbReference type="InterPro" id="IPR012677">
    <property type="entry name" value="Nucleotide-bd_a/b_plait_sf"/>
</dbReference>
<dbReference type="Proteomes" id="UP001164746">
    <property type="component" value="Chromosome 3"/>
</dbReference>
<dbReference type="SUPFAM" id="SSF54928">
    <property type="entry name" value="RNA-binding domain, RBD"/>
    <property type="match status" value="1"/>
</dbReference>
<accession>A0ABY7DTV1</accession>
<sequence length="511" mass="53510">MPGFERNEAGKLFVGGLSWDTSKDSLLQYFSQYGEVVDCIVMKNQETGKSRGFGFVTYGDPSCVEVVLSVPAHIVDGRQGPRGGNSRGGGGGDRKVFLGGLPNQADESAIRNFFGKYGKVECKRATPRDRNDQDDMPGPHPGIMQQVEMGIHGGPPPHHMGGPDPHWGGQEQQWNQQVHQPQSQSPPGAQFPPPGMQFQQSPYQGDQSPAVPPAWAQQPPPQGAAAGWPPGSGPQAVQQAGAPPVSAAFMQASPYTSQQAFQPPPGTQIYQYAASPPGTAQPPPANGQVPPPVQPTATTLGYTSSTYASPAQSAVAGARPGYQDYAAAHVQVGTTLGSVPGTPSSATAASAYYQSPYGAQVPAGSAVAGVPDPYAQTGVAPPPTSIQLAGAPAGGTAYGSPPAAVAPGQVTVLMEPQGVQQRPMVPHLPLPRHPLLLLPSRDMEALSLPQWRTVVLQGPHLLSRDRAQHRDTTHMPEDRQLQTSAGSELCLLFACNNVTICTELLLAAKSL</sequence>
<keyword evidence="3" id="KW-0694">RNA-binding</keyword>
<feature type="compositionally biased region" description="Polar residues" evidence="4">
    <location>
        <begin position="197"/>
        <end position="206"/>
    </location>
</feature>
<evidence type="ECO:0000313" key="7">
    <source>
        <dbReference type="Proteomes" id="UP001164746"/>
    </source>
</evidence>
<feature type="domain" description="RRM" evidence="5">
    <location>
        <begin position="10"/>
        <end position="79"/>
    </location>
</feature>
<dbReference type="Gene3D" id="3.30.70.330">
    <property type="match status" value="2"/>
</dbReference>
<name>A0ABY7DTV1_MYAAR</name>
<evidence type="ECO:0000256" key="3">
    <source>
        <dbReference type="PROSITE-ProRule" id="PRU00176"/>
    </source>
</evidence>
<dbReference type="PROSITE" id="PS50102">
    <property type="entry name" value="RRM"/>
    <property type="match status" value="1"/>
</dbReference>
<dbReference type="SMART" id="SM00360">
    <property type="entry name" value="RRM"/>
    <property type="match status" value="1"/>
</dbReference>
<organism evidence="6 7">
    <name type="scientific">Mya arenaria</name>
    <name type="common">Soft-shell clam</name>
    <dbReference type="NCBI Taxonomy" id="6604"/>
    <lineage>
        <taxon>Eukaryota</taxon>
        <taxon>Metazoa</taxon>
        <taxon>Spiralia</taxon>
        <taxon>Lophotrochozoa</taxon>
        <taxon>Mollusca</taxon>
        <taxon>Bivalvia</taxon>
        <taxon>Autobranchia</taxon>
        <taxon>Heteroconchia</taxon>
        <taxon>Euheterodonta</taxon>
        <taxon>Imparidentia</taxon>
        <taxon>Neoheterodontei</taxon>
        <taxon>Myida</taxon>
        <taxon>Myoidea</taxon>
        <taxon>Myidae</taxon>
        <taxon>Mya</taxon>
    </lineage>
</organism>
<keyword evidence="2" id="KW-0539">Nucleus</keyword>
<dbReference type="Pfam" id="PF00076">
    <property type="entry name" value="RRM_1"/>
    <property type="match status" value="1"/>
</dbReference>
<evidence type="ECO:0000313" key="6">
    <source>
        <dbReference type="EMBL" id="WAR00519.1"/>
    </source>
</evidence>
<dbReference type="PANTHER" id="PTHR48033">
    <property type="entry name" value="RNA-BINDING (RRM/RBD/RNP MOTIFS) FAMILY PROTEIN"/>
    <property type="match status" value="1"/>
</dbReference>
<gene>
    <name evidence="6" type="ORF">MAR_024891</name>
</gene>
<dbReference type="EMBL" id="CP111014">
    <property type="protein sequence ID" value="WAR00519.1"/>
    <property type="molecule type" value="Genomic_DNA"/>
</dbReference>
<feature type="compositionally biased region" description="Low complexity" evidence="4">
    <location>
        <begin position="159"/>
        <end position="183"/>
    </location>
</feature>
<proteinExistence type="predicted"/>
<feature type="compositionally biased region" description="Basic and acidic residues" evidence="4">
    <location>
        <begin position="124"/>
        <end position="133"/>
    </location>
</feature>
<evidence type="ECO:0000256" key="2">
    <source>
        <dbReference type="ARBA" id="ARBA00023242"/>
    </source>
</evidence>
<dbReference type="InterPro" id="IPR000504">
    <property type="entry name" value="RRM_dom"/>
</dbReference>
<feature type="compositionally biased region" description="Pro residues" evidence="4">
    <location>
        <begin position="279"/>
        <end position="294"/>
    </location>
</feature>
<keyword evidence="7" id="KW-1185">Reference proteome</keyword>
<feature type="region of interest" description="Disordered" evidence="4">
    <location>
        <begin position="256"/>
        <end position="304"/>
    </location>
</feature>
<feature type="compositionally biased region" description="Low complexity" evidence="4">
    <location>
        <begin position="207"/>
        <end position="236"/>
    </location>
</feature>
<feature type="region of interest" description="Disordered" evidence="4">
    <location>
        <begin position="124"/>
        <end position="243"/>
    </location>
</feature>
<dbReference type="PANTHER" id="PTHR48033:SF17">
    <property type="entry name" value="RRM DOMAIN-CONTAINING PROTEIN"/>
    <property type="match status" value="1"/>
</dbReference>
<evidence type="ECO:0000259" key="5">
    <source>
        <dbReference type="PROSITE" id="PS50102"/>
    </source>
</evidence>